<dbReference type="Pfam" id="PF11300">
    <property type="entry name" value="DUF3102"/>
    <property type="match status" value="1"/>
</dbReference>
<dbReference type="InterPro" id="IPR021451">
    <property type="entry name" value="DUF3102"/>
</dbReference>
<sequence length="340" mass="38043">MSDIVNVPMAAQRDIQTVTAEIRQLHRQAQCMVLGYAIEIGRKLVEAKAMLPYGQWGQWLKEEVEFSQSSAQNFMRIFEEYGAKQVSLFGDAESQTLGNLPYTHALKLLALPAEEREEFAQEHHVEDISSRELEKLLRERDAAQAEAKSAKDALDEAAKIAEKADEARRDAEAAAERIAKELQEARGEASNAKGLLERAKKDAETARKSAEESRAALKELREKPEVPQDVMEEMRRRIEKDAAEQAAANMEETKRQAAKELEKAESRAALAAAQVENLQKRLSAADPDTAVFKTWFTAVQEDFRRLEEAAGRVSEKDPEKGDKLAGAVRALLAQQQEAWV</sequence>
<feature type="region of interest" description="Disordered" evidence="1">
    <location>
        <begin position="183"/>
        <end position="227"/>
    </location>
</feature>
<organism evidence="2">
    <name type="scientific">Siphoviridae sp. ctWBz6</name>
    <dbReference type="NCBI Taxonomy" id="2825536"/>
    <lineage>
        <taxon>Viruses</taxon>
        <taxon>Duplodnaviria</taxon>
        <taxon>Heunggongvirae</taxon>
        <taxon>Uroviricota</taxon>
        <taxon>Caudoviricetes</taxon>
    </lineage>
</organism>
<name>A0A8S5QH18_9CAUD</name>
<evidence type="ECO:0000256" key="1">
    <source>
        <dbReference type="SAM" id="MobiDB-lite"/>
    </source>
</evidence>
<evidence type="ECO:0008006" key="3">
    <source>
        <dbReference type="Google" id="ProtNLM"/>
    </source>
</evidence>
<evidence type="ECO:0000313" key="2">
    <source>
        <dbReference type="EMBL" id="DAE17836.1"/>
    </source>
</evidence>
<proteinExistence type="predicted"/>
<accession>A0A8S5QH18</accession>
<reference evidence="2" key="1">
    <citation type="journal article" date="2021" name="Proc. Natl. Acad. Sci. U.S.A.">
        <title>A Catalog of Tens of Thousands of Viruses from Human Metagenomes Reveals Hidden Associations with Chronic Diseases.</title>
        <authorList>
            <person name="Tisza M.J."/>
            <person name="Buck C.B."/>
        </authorList>
    </citation>
    <scope>NUCLEOTIDE SEQUENCE</scope>
    <source>
        <strain evidence="2">CtWBz6</strain>
    </source>
</reference>
<dbReference type="EMBL" id="BK015647">
    <property type="protein sequence ID" value="DAE17836.1"/>
    <property type="molecule type" value="Genomic_DNA"/>
</dbReference>
<protein>
    <recommendedName>
        <fullName evidence="3">DUF3102 domain-containing protein</fullName>
    </recommendedName>
</protein>
<feature type="compositionally biased region" description="Basic and acidic residues" evidence="1">
    <location>
        <begin position="195"/>
        <end position="227"/>
    </location>
</feature>